<organism evidence="2 3">
    <name type="scientific">Aspergillus uvarum CBS 121591</name>
    <dbReference type="NCBI Taxonomy" id="1448315"/>
    <lineage>
        <taxon>Eukaryota</taxon>
        <taxon>Fungi</taxon>
        <taxon>Dikarya</taxon>
        <taxon>Ascomycota</taxon>
        <taxon>Pezizomycotina</taxon>
        <taxon>Eurotiomycetes</taxon>
        <taxon>Eurotiomycetidae</taxon>
        <taxon>Eurotiales</taxon>
        <taxon>Aspergillaceae</taxon>
        <taxon>Aspergillus</taxon>
        <taxon>Aspergillus subgen. Circumdati</taxon>
    </lineage>
</organism>
<reference evidence="2 3" key="1">
    <citation type="submission" date="2016-12" db="EMBL/GenBank/DDBJ databases">
        <title>The genomes of Aspergillus section Nigri reveals drivers in fungal speciation.</title>
        <authorList>
            <consortium name="DOE Joint Genome Institute"/>
            <person name="Vesth T.C."/>
            <person name="Nybo J."/>
            <person name="Theobald S."/>
            <person name="Brandl J."/>
            <person name="Frisvad J.C."/>
            <person name="Nielsen K.F."/>
            <person name="Lyhne E.K."/>
            <person name="Kogle M.E."/>
            <person name="Kuo A."/>
            <person name="Riley R."/>
            <person name="Clum A."/>
            <person name="Nolan M."/>
            <person name="Lipzen A."/>
            <person name="Salamov A."/>
            <person name="Henrissat B."/>
            <person name="Wiebenga A."/>
            <person name="De Vries R.P."/>
            <person name="Grigoriev I.V."/>
            <person name="Mortensen U.H."/>
            <person name="Andersen M.R."/>
            <person name="Baker S.E."/>
        </authorList>
    </citation>
    <scope>NUCLEOTIDE SEQUENCE [LARGE SCALE GENOMIC DNA]</scope>
    <source>
        <strain evidence="2 3">CBS 121591</strain>
    </source>
</reference>
<evidence type="ECO:0000313" key="3">
    <source>
        <dbReference type="Proteomes" id="UP000248340"/>
    </source>
</evidence>
<gene>
    <name evidence="2" type="ORF">BO82DRAFT_408748</name>
</gene>
<dbReference type="GeneID" id="37142449"/>
<proteinExistence type="predicted"/>
<name>A0A319CL60_9EURO</name>
<evidence type="ECO:0008006" key="4">
    <source>
        <dbReference type="Google" id="ProtNLM"/>
    </source>
</evidence>
<keyword evidence="1" id="KW-0472">Membrane</keyword>
<dbReference type="RefSeq" id="XP_025494851.1">
    <property type="nucleotide sequence ID" value="XM_025639707.1"/>
</dbReference>
<dbReference type="OrthoDB" id="2156052at2759"/>
<keyword evidence="3" id="KW-1185">Reference proteome</keyword>
<dbReference type="EMBL" id="KZ821683">
    <property type="protein sequence ID" value="PYH84651.1"/>
    <property type="molecule type" value="Genomic_DNA"/>
</dbReference>
<keyword evidence="1" id="KW-1133">Transmembrane helix</keyword>
<dbReference type="AlphaFoldDB" id="A0A319CL60"/>
<dbReference type="STRING" id="1448315.A0A319CL60"/>
<sequence length="299" mass="33453">MAQPVLPPGHRYRIWSPVADLLSDEGYRTLRPGSSKFTLLPGQVQNWPDFAKEVKALLALYCGNSESFAPVVPREVFGVANELGVQGRLVQNALHPVGEVADLLKLGVRFGDSQYGVNRLLVEAKKQVKREVKADIKRKIGEQQQQQAGDKLVPDVVIADTTTHAIRGVGEVKTFWRFEPRKKQPWDEFIAEKLGQLARYMDDNYARFGFLSIYERTWFVKRVGDNAFAMSPPISSKAGSSATEVSLRECFLAFALRGADATGSKYHRRYGLVLVISGPCNYPILALILMLWTDASRPR</sequence>
<evidence type="ECO:0000313" key="2">
    <source>
        <dbReference type="EMBL" id="PYH84651.1"/>
    </source>
</evidence>
<evidence type="ECO:0000256" key="1">
    <source>
        <dbReference type="SAM" id="Phobius"/>
    </source>
</evidence>
<keyword evidence="1" id="KW-0812">Transmembrane</keyword>
<accession>A0A319CL60</accession>
<protein>
    <recommendedName>
        <fullName evidence="4">Fungal-type protein kinase domain-containing protein</fullName>
    </recommendedName>
</protein>
<dbReference type="Proteomes" id="UP000248340">
    <property type="component" value="Unassembled WGS sequence"/>
</dbReference>
<feature type="transmembrane region" description="Helical" evidence="1">
    <location>
        <begin position="270"/>
        <end position="292"/>
    </location>
</feature>
<dbReference type="VEuPathDB" id="FungiDB:BO82DRAFT_408748"/>